<dbReference type="PATRIC" id="fig|65700.7.peg.1183"/>
<sequence>MGQSLNAEMDFVIESTLLVIRIHQRFVQRLLVRLVWRLPVEWLLCNSTLPPAIRRAAPLK</sequence>
<keyword evidence="2" id="KW-1185">Reference proteome</keyword>
<dbReference type="EMBL" id="JXNU01000003">
    <property type="protein sequence ID" value="KKF34888.1"/>
    <property type="molecule type" value="Genomic_DNA"/>
</dbReference>
<dbReference type="Proteomes" id="UP000033924">
    <property type="component" value="Unassembled WGS sequence"/>
</dbReference>
<evidence type="ECO:0000313" key="1">
    <source>
        <dbReference type="EMBL" id="KKF34888.1"/>
    </source>
</evidence>
<evidence type="ECO:0000313" key="2">
    <source>
        <dbReference type="Proteomes" id="UP000033924"/>
    </source>
</evidence>
<proteinExistence type="predicted"/>
<name>A0A0M2KCA1_9GAMM</name>
<dbReference type="AlphaFoldDB" id="A0A0M2KCA1"/>
<organism evidence="1 2">
    <name type="scientific">Erwinia tracheiphila</name>
    <dbReference type="NCBI Taxonomy" id="65700"/>
    <lineage>
        <taxon>Bacteria</taxon>
        <taxon>Pseudomonadati</taxon>
        <taxon>Pseudomonadota</taxon>
        <taxon>Gammaproteobacteria</taxon>
        <taxon>Enterobacterales</taxon>
        <taxon>Erwiniaceae</taxon>
        <taxon>Erwinia</taxon>
    </lineage>
</organism>
<gene>
    <name evidence="1" type="ORF">SY86_04695</name>
</gene>
<protein>
    <submittedName>
        <fullName evidence="1">Uncharacterized protein</fullName>
    </submittedName>
</protein>
<reference evidence="1 2" key="1">
    <citation type="submission" date="2015-01" db="EMBL/GenBank/DDBJ databases">
        <title>Erwinia tracheiphila.</title>
        <authorList>
            <person name="Shapiro L.R."/>
        </authorList>
    </citation>
    <scope>NUCLEOTIDE SEQUENCE [LARGE SCALE GENOMIC DNA]</scope>
    <source>
        <strain evidence="1 2">BuffGH</strain>
    </source>
</reference>
<accession>A0A0M2KCA1</accession>
<comment type="caution">
    <text evidence="1">The sequence shown here is derived from an EMBL/GenBank/DDBJ whole genome shotgun (WGS) entry which is preliminary data.</text>
</comment>